<evidence type="ECO:0000256" key="1">
    <source>
        <dbReference type="SAM" id="Phobius"/>
    </source>
</evidence>
<name>A0A4S2DCP6_9MICO</name>
<comment type="caution">
    <text evidence="2">The sequence shown here is derived from an EMBL/GenBank/DDBJ whole genome shotgun (WGS) entry which is preliminary data.</text>
</comment>
<feature type="transmembrane region" description="Helical" evidence="1">
    <location>
        <begin position="68"/>
        <end position="90"/>
    </location>
</feature>
<dbReference type="EMBL" id="SRYO01000002">
    <property type="protein sequence ID" value="TGY38651.1"/>
    <property type="molecule type" value="Genomic_DNA"/>
</dbReference>
<keyword evidence="1" id="KW-0812">Transmembrane</keyword>
<proteinExistence type="predicted"/>
<organism evidence="2 3">
    <name type="scientific">Microbacterium laevaniformans</name>
    <dbReference type="NCBI Taxonomy" id="36807"/>
    <lineage>
        <taxon>Bacteria</taxon>
        <taxon>Bacillati</taxon>
        <taxon>Actinomycetota</taxon>
        <taxon>Actinomycetes</taxon>
        <taxon>Micrococcales</taxon>
        <taxon>Microbacteriaceae</taxon>
        <taxon>Microbacterium</taxon>
    </lineage>
</organism>
<feature type="transmembrane region" description="Helical" evidence="1">
    <location>
        <begin position="102"/>
        <end position="122"/>
    </location>
</feature>
<dbReference type="AlphaFoldDB" id="A0A4S2DCP6"/>
<feature type="transmembrane region" description="Helical" evidence="1">
    <location>
        <begin position="134"/>
        <end position="159"/>
    </location>
</feature>
<dbReference type="OrthoDB" id="9932341at2"/>
<gene>
    <name evidence="2" type="ORF">E5344_05340</name>
</gene>
<evidence type="ECO:0000313" key="2">
    <source>
        <dbReference type="EMBL" id="TGY38651.1"/>
    </source>
</evidence>
<evidence type="ECO:0000313" key="3">
    <source>
        <dbReference type="Proteomes" id="UP000309893"/>
    </source>
</evidence>
<dbReference type="RefSeq" id="WP_036317671.1">
    <property type="nucleotide sequence ID" value="NZ_SRYO01000002.1"/>
</dbReference>
<feature type="transmembrane region" description="Helical" evidence="1">
    <location>
        <begin position="12"/>
        <end position="37"/>
    </location>
</feature>
<reference evidence="2 3" key="1">
    <citation type="submission" date="2019-04" db="EMBL/GenBank/DDBJ databases">
        <title>Microbes associate with the intestines of laboratory mice.</title>
        <authorList>
            <person name="Navarre W."/>
            <person name="Wong E."/>
            <person name="Huang K."/>
            <person name="Tropini C."/>
            <person name="Ng K."/>
            <person name="Yu B."/>
        </authorList>
    </citation>
    <scope>NUCLEOTIDE SEQUENCE [LARGE SCALE GENOMIC DNA]</scope>
    <source>
        <strain evidence="2 3">NM46_B2-13</strain>
    </source>
</reference>
<sequence length="163" mass="17191">MGQARQIRSAVRWAGWIALFLALAIPLGTSLVAMAVFRNPSCATARWSVAPLLATCEPVTEQLTAYGWFGTVLILILFATAIGIAVGGTARIGTLHGIQRADALHFGVTVIVVVVIAATALVRQLDPTQPVNAWVFFASAGGMAAYVVSSLILGLRLAARHRL</sequence>
<dbReference type="Proteomes" id="UP000309893">
    <property type="component" value="Unassembled WGS sequence"/>
</dbReference>
<protein>
    <submittedName>
        <fullName evidence="2">Uncharacterized protein</fullName>
    </submittedName>
</protein>
<keyword evidence="1" id="KW-1133">Transmembrane helix</keyword>
<keyword evidence="1" id="KW-0472">Membrane</keyword>
<accession>A0A4S2DCP6</accession>